<keyword evidence="1" id="KW-0812">Transmembrane</keyword>
<dbReference type="PANTHER" id="PTHR38360:SF1">
    <property type="entry name" value="F12P19.7"/>
    <property type="match status" value="1"/>
</dbReference>
<protein>
    <submittedName>
        <fullName evidence="2">Uncharacterized protein</fullName>
    </submittedName>
</protein>
<accession>A0A9P6MI80</accession>
<comment type="caution">
    <text evidence="2">The sequence shown here is derived from an EMBL/GenBank/DDBJ whole genome shotgun (WGS) entry which is preliminary data.</text>
</comment>
<evidence type="ECO:0000313" key="3">
    <source>
        <dbReference type="Proteomes" id="UP000749646"/>
    </source>
</evidence>
<organism evidence="2 3">
    <name type="scientific">Modicella reniformis</name>
    <dbReference type="NCBI Taxonomy" id="1440133"/>
    <lineage>
        <taxon>Eukaryota</taxon>
        <taxon>Fungi</taxon>
        <taxon>Fungi incertae sedis</taxon>
        <taxon>Mucoromycota</taxon>
        <taxon>Mortierellomycotina</taxon>
        <taxon>Mortierellomycetes</taxon>
        <taxon>Mortierellales</taxon>
        <taxon>Mortierellaceae</taxon>
        <taxon>Modicella</taxon>
    </lineage>
</organism>
<proteinExistence type="predicted"/>
<dbReference type="PANTHER" id="PTHR38360">
    <property type="entry name" value="OS03G0120000 PROTEIN"/>
    <property type="match status" value="1"/>
</dbReference>
<reference evidence="2" key="1">
    <citation type="journal article" date="2020" name="Fungal Divers.">
        <title>Resolving the Mortierellaceae phylogeny through synthesis of multi-gene phylogenetics and phylogenomics.</title>
        <authorList>
            <person name="Vandepol N."/>
            <person name="Liber J."/>
            <person name="Desiro A."/>
            <person name="Na H."/>
            <person name="Kennedy M."/>
            <person name="Barry K."/>
            <person name="Grigoriev I.V."/>
            <person name="Miller A.N."/>
            <person name="O'Donnell K."/>
            <person name="Stajich J.E."/>
            <person name="Bonito G."/>
        </authorList>
    </citation>
    <scope>NUCLEOTIDE SEQUENCE</scope>
    <source>
        <strain evidence="2">MES-2147</strain>
    </source>
</reference>
<keyword evidence="3" id="KW-1185">Reference proteome</keyword>
<feature type="transmembrane region" description="Helical" evidence="1">
    <location>
        <begin position="389"/>
        <end position="409"/>
    </location>
</feature>
<gene>
    <name evidence="2" type="ORF">BGZ65_002311</name>
</gene>
<dbReference type="AlphaFoldDB" id="A0A9P6MI80"/>
<keyword evidence="1" id="KW-1133">Transmembrane helix</keyword>
<dbReference type="Proteomes" id="UP000749646">
    <property type="component" value="Unassembled WGS sequence"/>
</dbReference>
<dbReference type="OrthoDB" id="409848at2759"/>
<name>A0A9P6MI80_9FUNG</name>
<dbReference type="EMBL" id="JAAAHW010000407">
    <property type="protein sequence ID" value="KAG0002809.1"/>
    <property type="molecule type" value="Genomic_DNA"/>
</dbReference>
<sequence>MDSAGVDVNRFESYILYCGDTSPTEDTRKNDGVPTGSADFKIPLQNIAVEGTYTSSYVELTGHRNTIKSMSNPSNIVSPCLQQMYENKSTISFTGGGTGEYENLNATFGEFKHIFEAKDIWIPASVDVEPLLRIEYIVAISLFFNDGTKGEQIYSNIKSAFTELERNMALIENKKRIAWVSYDFSVNSWKLHNSKFTKGMITAAGGIPFPLKGEVPDDMSLSADEIKTLLLNSQIVIDETNFNGQPGVTPIEKWRDLAGFASQTELPVLQQKNVYSLDNTVSKNGSNDYKYRLASRPDLLLKDLIHVQYPTYDTTYELTFLNPKFASGTGVTIQLSSADCATSNYNNGEIPKVVFQEKFKGDSSPPPALVGSGIYGGDGSGGGGSKTGVVITVICVAVVLGAVFGAVFIKWSKRAKEDRFIELEEEMNREIPLH</sequence>
<evidence type="ECO:0000313" key="2">
    <source>
        <dbReference type="EMBL" id="KAG0002809.1"/>
    </source>
</evidence>
<keyword evidence="1" id="KW-0472">Membrane</keyword>
<evidence type="ECO:0000256" key="1">
    <source>
        <dbReference type="SAM" id="Phobius"/>
    </source>
</evidence>